<evidence type="ECO:0000256" key="1">
    <source>
        <dbReference type="ARBA" id="ARBA00023015"/>
    </source>
</evidence>
<evidence type="ECO:0000313" key="6">
    <source>
        <dbReference type="Proteomes" id="UP000292886"/>
    </source>
</evidence>
<dbReference type="InterPro" id="IPR000524">
    <property type="entry name" value="Tscrpt_reg_HTH_GntR"/>
</dbReference>
<gene>
    <name evidence="5" type="ORF">EQG49_10690</name>
</gene>
<evidence type="ECO:0000259" key="4">
    <source>
        <dbReference type="PROSITE" id="PS50949"/>
    </source>
</evidence>
<dbReference type="OrthoDB" id="457376at2"/>
<dbReference type="Gene3D" id="1.10.10.10">
    <property type="entry name" value="Winged helix-like DNA-binding domain superfamily/Winged helix DNA-binding domain"/>
    <property type="match status" value="1"/>
</dbReference>
<dbReference type="AlphaFoldDB" id="A0A4V1AIW0"/>
<dbReference type="SMART" id="SM00345">
    <property type="entry name" value="HTH_GNTR"/>
    <property type="match status" value="1"/>
</dbReference>
<keyword evidence="1" id="KW-0805">Transcription regulation</keyword>
<dbReference type="KEGG" id="wei:EQG49_10690"/>
<dbReference type="SUPFAM" id="SSF46785">
    <property type="entry name" value="Winged helix' DNA-binding domain"/>
    <property type="match status" value="1"/>
</dbReference>
<organism evidence="5 6">
    <name type="scientific">Periweissella cryptocerci</name>
    <dbReference type="NCBI Taxonomy" id="2506420"/>
    <lineage>
        <taxon>Bacteria</taxon>
        <taxon>Bacillati</taxon>
        <taxon>Bacillota</taxon>
        <taxon>Bacilli</taxon>
        <taxon>Lactobacillales</taxon>
        <taxon>Lactobacillaceae</taxon>
        <taxon>Periweissella</taxon>
    </lineage>
</organism>
<dbReference type="CDD" id="cd07377">
    <property type="entry name" value="WHTH_GntR"/>
    <property type="match status" value="1"/>
</dbReference>
<proteinExistence type="predicted"/>
<keyword evidence="6" id="KW-1185">Reference proteome</keyword>
<dbReference type="Pfam" id="PF00392">
    <property type="entry name" value="GntR"/>
    <property type="match status" value="1"/>
</dbReference>
<keyword evidence="2" id="KW-0238">DNA-binding</keyword>
<feature type="domain" description="HTH gntR-type" evidence="4">
    <location>
        <begin position="4"/>
        <end position="70"/>
    </location>
</feature>
<dbReference type="PRINTS" id="PR00035">
    <property type="entry name" value="HTHGNTR"/>
</dbReference>
<dbReference type="EMBL" id="CP037940">
    <property type="protein sequence ID" value="QBO36875.1"/>
    <property type="molecule type" value="Genomic_DNA"/>
</dbReference>
<evidence type="ECO:0000256" key="3">
    <source>
        <dbReference type="ARBA" id="ARBA00023163"/>
    </source>
</evidence>
<protein>
    <submittedName>
        <fullName evidence="5">GntR family transcriptional regulator</fullName>
    </submittedName>
</protein>
<dbReference type="InterPro" id="IPR036390">
    <property type="entry name" value="WH_DNA-bd_sf"/>
</dbReference>
<dbReference type="GO" id="GO:0003677">
    <property type="term" value="F:DNA binding"/>
    <property type="evidence" value="ECO:0007669"/>
    <property type="project" value="UniProtKB-KW"/>
</dbReference>
<dbReference type="GO" id="GO:0003700">
    <property type="term" value="F:DNA-binding transcription factor activity"/>
    <property type="evidence" value="ECO:0007669"/>
    <property type="project" value="InterPro"/>
</dbReference>
<accession>A0A4V1AIW0</accession>
<dbReference type="InterPro" id="IPR036388">
    <property type="entry name" value="WH-like_DNA-bd_sf"/>
</dbReference>
<dbReference type="RefSeq" id="WP_133363952.1">
    <property type="nucleotide sequence ID" value="NZ_CP037940.1"/>
</dbReference>
<name>A0A4V1AIW0_9LACO</name>
<dbReference type="Proteomes" id="UP000292886">
    <property type="component" value="Chromosome"/>
</dbReference>
<dbReference type="PROSITE" id="PS50949">
    <property type="entry name" value="HTH_GNTR"/>
    <property type="match status" value="1"/>
</dbReference>
<reference evidence="6" key="1">
    <citation type="submission" date="2019-03" db="EMBL/GenBank/DDBJ databases">
        <title>Weissella sp. 26KH-42 Genome sequencing.</title>
        <authorList>
            <person name="Heo J."/>
            <person name="Kim S.-J."/>
            <person name="Kim J.-S."/>
            <person name="Hong S.-B."/>
            <person name="Kwon S.-W."/>
        </authorList>
    </citation>
    <scope>NUCLEOTIDE SEQUENCE [LARGE SCALE GENOMIC DNA]</scope>
    <source>
        <strain evidence="6">26KH-42</strain>
    </source>
</reference>
<keyword evidence="3" id="KW-0804">Transcription</keyword>
<evidence type="ECO:0000313" key="5">
    <source>
        <dbReference type="EMBL" id="QBO36875.1"/>
    </source>
</evidence>
<sequence length="234" mass="26604">MKVVSKPVQVYNSILDKIDSEHFVGMLPSENDLTKLFNVSRGTIRSSLNLLKEDGIISSIKGKGNIINAHVTSEKKSGLEINDSPFYKSCDKVIENVDAYSLRHAESSHSKKLFGAGDHFTINLWYGPADQYIGNDFCMVSKELAEAHNVESMNSEALRNFLEKQLYDLSSYSTLSMTISLRDKSDFKRKFADEVNQLVVLTEDLFDSDHALLCQSKYYVPLQFFRTMLNRTNY</sequence>
<evidence type="ECO:0000256" key="2">
    <source>
        <dbReference type="ARBA" id="ARBA00023125"/>
    </source>
</evidence>